<dbReference type="AlphaFoldDB" id="A0A2K4WQS8"/>
<evidence type="ECO:0000313" key="2">
    <source>
        <dbReference type="Proteomes" id="UP000238095"/>
    </source>
</evidence>
<proteinExistence type="predicted"/>
<evidence type="ECO:0000313" key="1">
    <source>
        <dbReference type="EMBL" id="SOS38212.1"/>
    </source>
</evidence>
<protein>
    <submittedName>
        <fullName evidence="1">Uncharacterized protein</fullName>
    </submittedName>
</protein>
<dbReference type="EMBL" id="LT963409">
    <property type="protein sequence ID" value="SOS38212.1"/>
    <property type="molecule type" value="Genomic_DNA"/>
</dbReference>
<organism evidence="1 2">
    <name type="scientific">Pseudomonas syringae</name>
    <dbReference type="NCBI Taxonomy" id="317"/>
    <lineage>
        <taxon>Bacteria</taxon>
        <taxon>Pseudomonadati</taxon>
        <taxon>Pseudomonadota</taxon>
        <taxon>Gammaproteobacteria</taxon>
        <taxon>Pseudomonadales</taxon>
        <taxon>Pseudomonadaceae</taxon>
        <taxon>Pseudomonas</taxon>
    </lineage>
</organism>
<reference evidence="1 2" key="1">
    <citation type="submission" date="2017-11" db="EMBL/GenBank/DDBJ databases">
        <authorList>
            <person name="Han C.G."/>
        </authorList>
    </citation>
    <scope>NUCLEOTIDE SEQUENCE [LARGE SCALE GENOMIC DNA]</scope>
    <source>
        <strain evidence="1">CFBP3840</strain>
    </source>
</reference>
<accession>A0A2K4WQS8</accession>
<gene>
    <name evidence="1" type="ORF">CFBP3840_01148</name>
</gene>
<name>A0A2K4WQS8_PSESX</name>
<dbReference type="Proteomes" id="UP000238095">
    <property type="component" value="Chromosome 1"/>
</dbReference>
<sequence>MFLPNLAPMCLEVIARSAEVYERGQGRDLHERRSVSGVIETCKGHAGVSVNPRLSIKGRAEHVGHYN</sequence>